<evidence type="ECO:0000313" key="8">
    <source>
        <dbReference type="Proteomes" id="UP000184031"/>
    </source>
</evidence>
<organism evidence="7 8">
    <name type="scientific">Flagellimonas taeanensis</name>
    <dbReference type="NCBI Taxonomy" id="1005926"/>
    <lineage>
        <taxon>Bacteria</taxon>
        <taxon>Pseudomonadati</taxon>
        <taxon>Bacteroidota</taxon>
        <taxon>Flavobacteriia</taxon>
        <taxon>Flavobacteriales</taxon>
        <taxon>Flavobacteriaceae</taxon>
        <taxon>Flagellimonas</taxon>
    </lineage>
</organism>
<evidence type="ECO:0000313" key="9">
    <source>
        <dbReference type="Proteomes" id="UP000198940"/>
    </source>
</evidence>
<comment type="similarity">
    <text evidence="1">Belongs to the sigma-70 factor family. ECF subfamily.</text>
</comment>
<dbReference type="InterPro" id="IPR036388">
    <property type="entry name" value="WH-like_DNA-bd_sf"/>
</dbReference>
<evidence type="ECO:0000256" key="3">
    <source>
        <dbReference type="ARBA" id="ARBA00023082"/>
    </source>
</evidence>
<evidence type="ECO:0000313" key="7">
    <source>
        <dbReference type="EMBL" id="SHK30928.1"/>
    </source>
</evidence>
<evidence type="ECO:0000256" key="2">
    <source>
        <dbReference type="ARBA" id="ARBA00023015"/>
    </source>
</evidence>
<keyword evidence="4" id="KW-0238">DNA-binding</keyword>
<dbReference type="PANTHER" id="PTHR43133">
    <property type="entry name" value="RNA POLYMERASE ECF-TYPE SIGMA FACTO"/>
    <property type="match status" value="1"/>
</dbReference>
<dbReference type="GO" id="GO:0003677">
    <property type="term" value="F:DNA binding"/>
    <property type="evidence" value="ECO:0007669"/>
    <property type="project" value="UniProtKB-KW"/>
</dbReference>
<dbReference type="STRING" id="1055723.SAMN05216293_0733"/>
<dbReference type="InterPro" id="IPR013325">
    <property type="entry name" value="RNA_pol_sigma_r2"/>
</dbReference>
<dbReference type="RefSeq" id="WP_072877001.1">
    <property type="nucleotide sequence ID" value="NZ_FOKU01000002.1"/>
</dbReference>
<evidence type="ECO:0000313" key="6">
    <source>
        <dbReference type="EMBL" id="SFB75131.1"/>
    </source>
</evidence>
<accession>A0A1M6REW8</accession>
<evidence type="ECO:0000256" key="4">
    <source>
        <dbReference type="ARBA" id="ARBA00023125"/>
    </source>
</evidence>
<evidence type="ECO:0000256" key="5">
    <source>
        <dbReference type="ARBA" id="ARBA00023163"/>
    </source>
</evidence>
<dbReference type="SUPFAM" id="SSF88659">
    <property type="entry name" value="Sigma3 and sigma4 domains of RNA polymerase sigma factors"/>
    <property type="match status" value="1"/>
</dbReference>
<gene>
    <name evidence="6" type="ORF">SAMN04487891_10257</name>
    <name evidence="7" type="ORF">SAMN05216293_0733</name>
</gene>
<dbReference type="GO" id="GO:0016987">
    <property type="term" value="F:sigma factor activity"/>
    <property type="evidence" value="ECO:0007669"/>
    <property type="project" value="UniProtKB-KW"/>
</dbReference>
<dbReference type="InterPro" id="IPR014284">
    <property type="entry name" value="RNA_pol_sigma-70_dom"/>
</dbReference>
<dbReference type="Proteomes" id="UP000198940">
    <property type="component" value="Unassembled WGS sequence"/>
</dbReference>
<dbReference type="Gene3D" id="1.10.1740.10">
    <property type="match status" value="1"/>
</dbReference>
<dbReference type="SUPFAM" id="SSF88946">
    <property type="entry name" value="Sigma2 domain of RNA polymerase sigma factors"/>
    <property type="match status" value="1"/>
</dbReference>
<keyword evidence="3" id="KW-0731">Sigma factor</keyword>
<dbReference type="EMBL" id="FOKU01000002">
    <property type="protein sequence ID" value="SFB75131.1"/>
    <property type="molecule type" value="Genomic_DNA"/>
</dbReference>
<dbReference type="GO" id="GO:0006352">
    <property type="term" value="P:DNA-templated transcription initiation"/>
    <property type="evidence" value="ECO:0007669"/>
    <property type="project" value="InterPro"/>
</dbReference>
<dbReference type="Gene3D" id="1.10.10.10">
    <property type="entry name" value="Winged helix-like DNA-binding domain superfamily/Winged helix DNA-binding domain"/>
    <property type="match status" value="1"/>
</dbReference>
<keyword evidence="2" id="KW-0805">Transcription regulation</keyword>
<name>A0A1M6REW8_9FLAO</name>
<keyword evidence="5" id="KW-0804">Transcription</keyword>
<keyword evidence="9" id="KW-1185">Reference proteome</keyword>
<dbReference type="Proteomes" id="UP000184031">
    <property type="component" value="Unassembled WGS sequence"/>
</dbReference>
<reference evidence="7 8" key="1">
    <citation type="submission" date="2016-11" db="EMBL/GenBank/DDBJ databases">
        <authorList>
            <person name="Varghese N."/>
            <person name="Submissions S."/>
        </authorList>
    </citation>
    <scope>NUCLEOTIDE SEQUENCE [LARGE SCALE GENOMIC DNA]</scope>
    <source>
        <strain evidence="7 8">CGMCC 1.12174</strain>
        <strain evidence="6 9">DSM 26351</strain>
    </source>
</reference>
<protein>
    <submittedName>
        <fullName evidence="6">RNA polymerase sigma factor, sigma-70 family</fullName>
    </submittedName>
    <submittedName>
        <fullName evidence="7">RNA polymerase sigma-70 factor, ECF subfamily</fullName>
    </submittedName>
</protein>
<evidence type="ECO:0000256" key="1">
    <source>
        <dbReference type="ARBA" id="ARBA00010641"/>
    </source>
</evidence>
<sequence length="185" mass="21257">MERHYVDALRTGDELQVKKLYYAFRQACYGLCGKYGVSPDDAADIYQDCFLIMRDHAISGKLYTVKSSFKTYLLGVAKNLIFNKLKTDTLKSTFDTGQIGGDESVDSEDSLTEEQRIFTLSFGELGENCRELLTMALYRGLTNEEITQIRSYENESVTRSHKSRCIKKLKDIVNRNRNKWTDKNS</sequence>
<dbReference type="InterPro" id="IPR039425">
    <property type="entry name" value="RNA_pol_sigma-70-like"/>
</dbReference>
<dbReference type="NCBIfam" id="TIGR02937">
    <property type="entry name" value="sigma70-ECF"/>
    <property type="match status" value="1"/>
</dbReference>
<proteinExistence type="inferred from homology"/>
<dbReference type="OrthoDB" id="1099849at2"/>
<dbReference type="AlphaFoldDB" id="A0A1M6REW8"/>
<comment type="caution">
    <text evidence="7">The sequence shown here is derived from an EMBL/GenBank/DDBJ whole genome shotgun (WGS) entry which is preliminary data.</text>
</comment>
<dbReference type="PANTHER" id="PTHR43133:SF8">
    <property type="entry name" value="RNA POLYMERASE SIGMA FACTOR HI_1459-RELATED"/>
    <property type="match status" value="1"/>
</dbReference>
<dbReference type="EMBL" id="FRAT01000002">
    <property type="protein sequence ID" value="SHK30928.1"/>
    <property type="molecule type" value="Genomic_DNA"/>
</dbReference>
<dbReference type="InterPro" id="IPR013324">
    <property type="entry name" value="RNA_pol_sigma_r3/r4-like"/>
</dbReference>